<reference evidence="1 2" key="1">
    <citation type="submission" date="2019-05" db="EMBL/GenBank/DDBJ databases">
        <title>Another draft genome of Portunus trituberculatus and its Hox gene families provides insights of decapod evolution.</title>
        <authorList>
            <person name="Jeong J.-H."/>
            <person name="Song I."/>
            <person name="Kim S."/>
            <person name="Choi T."/>
            <person name="Kim D."/>
            <person name="Ryu S."/>
            <person name="Kim W."/>
        </authorList>
    </citation>
    <scope>NUCLEOTIDE SEQUENCE [LARGE SCALE GENOMIC DNA]</scope>
    <source>
        <tissue evidence="1">Muscle</tissue>
    </source>
</reference>
<dbReference type="Proteomes" id="UP000324222">
    <property type="component" value="Unassembled WGS sequence"/>
</dbReference>
<name>A0A5B7F2G3_PORTR</name>
<comment type="caution">
    <text evidence="1">The sequence shown here is derived from an EMBL/GenBank/DDBJ whole genome shotgun (WGS) entry which is preliminary data.</text>
</comment>
<organism evidence="1 2">
    <name type="scientific">Portunus trituberculatus</name>
    <name type="common">Swimming crab</name>
    <name type="synonym">Neptunus trituberculatus</name>
    <dbReference type="NCBI Taxonomy" id="210409"/>
    <lineage>
        <taxon>Eukaryota</taxon>
        <taxon>Metazoa</taxon>
        <taxon>Ecdysozoa</taxon>
        <taxon>Arthropoda</taxon>
        <taxon>Crustacea</taxon>
        <taxon>Multicrustacea</taxon>
        <taxon>Malacostraca</taxon>
        <taxon>Eumalacostraca</taxon>
        <taxon>Eucarida</taxon>
        <taxon>Decapoda</taxon>
        <taxon>Pleocyemata</taxon>
        <taxon>Brachyura</taxon>
        <taxon>Eubrachyura</taxon>
        <taxon>Portunoidea</taxon>
        <taxon>Portunidae</taxon>
        <taxon>Portuninae</taxon>
        <taxon>Portunus</taxon>
    </lineage>
</organism>
<evidence type="ECO:0000313" key="1">
    <source>
        <dbReference type="EMBL" id="MPC39419.1"/>
    </source>
</evidence>
<sequence length="85" mass="9174">MACFISPTPVLRTTAAHLVTAAGRGSSLACVLGRGKDKEGTKEEKVDDNDDVPTQAQLNVNTRPLTLWLTNGAMTPFSIFLRFLP</sequence>
<proteinExistence type="predicted"/>
<dbReference type="AlphaFoldDB" id="A0A5B7F2G3"/>
<evidence type="ECO:0000313" key="2">
    <source>
        <dbReference type="Proteomes" id="UP000324222"/>
    </source>
</evidence>
<keyword evidence="2" id="KW-1185">Reference proteome</keyword>
<gene>
    <name evidence="1" type="ORF">E2C01_032955</name>
</gene>
<accession>A0A5B7F2G3</accession>
<dbReference type="EMBL" id="VSRR010004355">
    <property type="protein sequence ID" value="MPC39419.1"/>
    <property type="molecule type" value="Genomic_DNA"/>
</dbReference>
<protein>
    <submittedName>
        <fullName evidence="1">Uncharacterized protein</fullName>
    </submittedName>
</protein>